<proteinExistence type="predicted"/>
<dbReference type="InterPro" id="IPR050213">
    <property type="entry name" value="GST_superfamily"/>
</dbReference>
<dbReference type="Pfam" id="PF02798">
    <property type="entry name" value="GST_N"/>
    <property type="match status" value="1"/>
</dbReference>
<protein>
    <recommendedName>
        <fullName evidence="1">glutathione transferase</fullName>
        <ecNumber evidence="1">2.5.1.18</ecNumber>
    </recommendedName>
</protein>
<dbReference type="InterPro" id="IPR004045">
    <property type="entry name" value="Glutathione_S-Trfase_N"/>
</dbReference>
<dbReference type="Gene3D" id="1.20.1050.10">
    <property type="match status" value="1"/>
</dbReference>
<keyword evidence="6" id="KW-1185">Reference proteome</keyword>
<dbReference type="Proteomes" id="UP001217089">
    <property type="component" value="Unassembled WGS sequence"/>
</dbReference>
<dbReference type="EMBL" id="JARBDR010000921">
    <property type="protein sequence ID" value="KAJ8298773.1"/>
    <property type="molecule type" value="Genomic_DNA"/>
</dbReference>
<evidence type="ECO:0000256" key="1">
    <source>
        <dbReference type="ARBA" id="ARBA00012452"/>
    </source>
</evidence>
<evidence type="ECO:0000256" key="2">
    <source>
        <dbReference type="ARBA" id="ARBA00022679"/>
    </source>
</evidence>
<organism evidence="5 6">
    <name type="scientific">Tegillarca granosa</name>
    <name type="common">Malaysian cockle</name>
    <name type="synonym">Anadara granosa</name>
    <dbReference type="NCBI Taxonomy" id="220873"/>
    <lineage>
        <taxon>Eukaryota</taxon>
        <taxon>Metazoa</taxon>
        <taxon>Spiralia</taxon>
        <taxon>Lophotrochozoa</taxon>
        <taxon>Mollusca</taxon>
        <taxon>Bivalvia</taxon>
        <taxon>Autobranchia</taxon>
        <taxon>Pteriomorphia</taxon>
        <taxon>Arcoida</taxon>
        <taxon>Arcoidea</taxon>
        <taxon>Arcidae</taxon>
        <taxon>Tegillarca</taxon>
    </lineage>
</organism>
<dbReference type="EC" id="2.5.1.18" evidence="1"/>
<accession>A0ABQ9DZY6</accession>
<reference evidence="5 6" key="1">
    <citation type="submission" date="2022-12" db="EMBL/GenBank/DDBJ databases">
        <title>Chromosome-level genome of Tegillarca granosa.</title>
        <authorList>
            <person name="Kim J."/>
        </authorList>
    </citation>
    <scope>NUCLEOTIDE SEQUENCE [LARGE SCALE GENOMIC DNA]</scope>
    <source>
        <strain evidence="5">Teg-2019</strain>
        <tissue evidence="5">Adductor muscle</tissue>
    </source>
</reference>
<dbReference type="PROSITE" id="PS50404">
    <property type="entry name" value="GST_NTER"/>
    <property type="match status" value="1"/>
</dbReference>
<comment type="catalytic activity">
    <reaction evidence="3">
        <text>RX + glutathione = an S-substituted glutathione + a halide anion + H(+)</text>
        <dbReference type="Rhea" id="RHEA:16437"/>
        <dbReference type="ChEBI" id="CHEBI:15378"/>
        <dbReference type="ChEBI" id="CHEBI:16042"/>
        <dbReference type="ChEBI" id="CHEBI:17792"/>
        <dbReference type="ChEBI" id="CHEBI:57925"/>
        <dbReference type="ChEBI" id="CHEBI:90779"/>
        <dbReference type="EC" id="2.5.1.18"/>
    </reaction>
</comment>
<dbReference type="PANTHER" id="PTHR11571">
    <property type="entry name" value="GLUTATHIONE S-TRANSFERASE"/>
    <property type="match status" value="1"/>
</dbReference>
<evidence type="ECO:0000313" key="5">
    <source>
        <dbReference type="EMBL" id="KAJ8298773.1"/>
    </source>
</evidence>
<comment type="caution">
    <text evidence="5">The sequence shown here is derived from an EMBL/GenBank/DDBJ whole genome shotgun (WGS) entry which is preliminary data.</text>
</comment>
<sequence length="105" mass="12164">MPTYKLTYFNIRGRAELTRLVFVASGTNYEDNRIEREKWPAIKESMPQGQLPILEVDGFVLPQSLFGRNNLEQAQADVVVQTCEDLRSNWVTAFREKDETKKVNL</sequence>
<keyword evidence="2" id="KW-0808">Transferase</keyword>
<dbReference type="PANTHER" id="PTHR11571:SF224">
    <property type="entry name" value="HEMATOPOIETIC PROSTAGLANDIN D SYNTHASE"/>
    <property type="match status" value="1"/>
</dbReference>
<evidence type="ECO:0000259" key="4">
    <source>
        <dbReference type="PROSITE" id="PS50404"/>
    </source>
</evidence>
<gene>
    <name evidence="5" type="ORF">KUTeg_022833</name>
</gene>
<dbReference type="Gene3D" id="3.40.30.10">
    <property type="entry name" value="Glutaredoxin"/>
    <property type="match status" value="1"/>
</dbReference>
<evidence type="ECO:0000256" key="3">
    <source>
        <dbReference type="ARBA" id="ARBA00047960"/>
    </source>
</evidence>
<dbReference type="CDD" id="cd03039">
    <property type="entry name" value="GST_N_Sigma_like"/>
    <property type="match status" value="1"/>
</dbReference>
<feature type="domain" description="GST N-terminal" evidence="4">
    <location>
        <begin position="2"/>
        <end position="79"/>
    </location>
</feature>
<name>A0ABQ9DZY6_TEGGR</name>
<evidence type="ECO:0000313" key="6">
    <source>
        <dbReference type="Proteomes" id="UP001217089"/>
    </source>
</evidence>
<dbReference type="InterPro" id="IPR036249">
    <property type="entry name" value="Thioredoxin-like_sf"/>
</dbReference>
<dbReference type="SUPFAM" id="SSF52833">
    <property type="entry name" value="Thioredoxin-like"/>
    <property type="match status" value="1"/>
</dbReference>